<gene>
    <name evidence="3" type="ordered locus">XALc_2494</name>
</gene>
<dbReference type="GO" id="GO:0005886">
    <property type="term" value="C:plasma membrane"/>
    <property type="evidence" value="ECO:0007669"/>
    <property type="project" value="InterPro"/>
</dbReference>
<keyword evidence="4" id="KW-1185">Reference proteome</keyword>
<evidence type="ECO:0000313" key="3">
    <source>
        <dbReference type="EMBL" id="CBA16973.1"/>
    </source>
</evidence>
<accession>D2U9M1</accession>
<dbReference type="STRING" id="380358.XALC_2494"/>
<dbReference type="PANTHER" id="PTHR37461">
    <property type="entry name" value="ANTI-SIGMA-K FACTOR RSKA"/>
    <property type="match status" value="1"/>
</dbReference>
<dbReference type="InterPro" id="IPR018764">
    <property type="entry name" value="RskA_C"/>
</dbReference>
<name>D2U9M1_XANAP</name>
<keyword evidence="1" id="KW-0472">Membrane</keyword>
<dbReference type="OrthoDB" id="5298046at2"/>
<keyword evidence="1" id="KW-1133">Transmembrane helix</keyword>
<evidence type="ECO:0000256" key="1">
    <source>
        <dbReference type="SAM" id="Phobius"/>
    </source>
</evidence>
<evidence type="ECO:0000259" key="2">
    <source>
        <dbReference type="Pfam" id="PF10099"/>
    </source>
</evidence>
<dbReference type="InterPro" id="IPR051474">
    <property type="entry name" value="Anti-sigma-K/W_factor"/>
</dbReference>
<dbReference type="PANTHER" id="PTHR37461:SF1">
    <property type="entry name" value="ANTI-SIGMA-K FACTOR RSKA"/>
    <property type="match status" value="1"/>
</dbReference>
<sequence>MNTSVPDPQETLPPRDVLAGEYVLGVLDAHERRTAEQRIETDHVFATAVTQWQQHLMPLADEIAPVAVPERVWVRIRASLHLDAPASRTRAAAPSMWDNVRTWRWLSAGGFATAAACLFALILARAPLPPQRQIEQAAPTTPQRSASGIAMTSTLMQNNGKPGYVVLMDADKQRITLTPLAGDHDGGRVPELWLIPADGKARSMGVFDDVQARVARIPEKLMPLLRDGALLAVTMEPPGGAPGGVATGPVVAKGGISTLHLAP</sequence>
<reference evidence="3 4" key="1">
    <citation type="journal article" date="2009" name="BMC Genomics">
        <title>The complete genome sequence of Xanthomonas albilineans provides new insights into the reductive genome evolution of the xylem-limited Xanthomonadaceae.</title>
        <authorList>
            <person name="Pieretti I."/>
            <person name="Royer M."/>
            <person name="Barbe V."/>
            <person name="Carrere S."/>
            <person name="Koebnik R."/>
            <person name="Cociancich S."/>
            <person name="Couloux A."/>
            <person name="Darrasse A."/>
            <person name="Gouzy J."/>
            <person name="Jacques M.A."/>
            <person name="Lauber E."/>
            <person name="Manceau C."/>
            <person name="Mangenot S."/>
            <person name="Poussier S."/>
            <person name="Segurens B."/>
            <person name="Szurek B."/>
            <person name="Verdier V."/>
            <person name="Arlat M."/>
            <person name="Rott P."/>
        </authorList>
    </citation>
    <scope>NUCLEOTIDE SEQUENCE [LARGE SCALE GENOMIC DNA]</scope>
    <source>
        <strain evidence="4">GPE PC73 / CFBP 7063</strain>
    </source>
</reference>
<evidence type="ECO:0000313" key="4">
    <source>
        <dbReference type="Proteomes" id="UP000001890"/>
    </source>
</evidence>
<dbReference type="EMBL" id="FP565176">
    <property type="protein sequence ID" value="CBA16973.1"/>
    <property type="molecule type" value="Genomic_DNA"/>
</dbReference>
<dbReference type="AlphaFoldDB" id="D2U9M1"/>
<dbReference type="GO" id="GO:0016989">
    <property type="term" value="F:sigma factor antagonist activity"/>
    <property type="evidence" value="ECO:0007669"/>
    <property type="project" value="TreeGrafter"/>
</dbReference>
<proteinExistence type="predicted"/>
<dbReference type="Proteomes" id="UP000001890">
    <property type="component" value="Chromosome"/>
</dbReference>
<keyword evidence="1" id="KW-0812">Transmembrane</keyword>
<protein>
    <recommendedName>
        <fullName evidence="2">Anti-sigma K factor RskA C-terminal domain-containing protein</fullName>
    </recommendedName>
</protein>
<organism evidence="3 4">
    <name type="scientific">Xanthomonas albilineans (strain GPE PC73 / CFBP 7063)</name>
    <dbReference type="NCBI Taxonomy" id="380358"/>
    <lineage>
        <taxon>Bacteria</taxon>
        <taxon>Pseudomonadati</taxon>
        <taxon>Pseudomonadota</taxon>
        <taxon>Gammaproteobacteria</taxon>
        <taxon>Lysobacterales</taxon>
        <taxon>Lysobacteraceae</taxon>
        <taxon>Xanthomonas</taxon>
    </lineage>
</organism>
<dbReference type="RefSeq" id="WP_012916968.1">
    <property type="nucleotide sequence ID" value="NC_013722.1"/>
</dbReference>
<feature type="transmembrane region" description="Helical" evidence="1">
    <location>
        <begin position="105"/>
        <end position="124"/>
    </location>
</feature>
<dbReference type="Pfam" id="PF10099">
    <property type="entry name" value="RskA_C"/>
    <property type="match status" value="1"/>
</dbReference>
<dbReference type="KEGG" id="xal:XALC_2494"/>
<dbReference type="GeneID" id="57877798"/>
<dbReference type="PATRIC" id="fig|29447.3.peg.2448"/>
<feature type="domain" description="Anti-sigma K factor RskA C-terminal" evidence="2">
    <location>
        <begin position="112"/>
        <end position="250"/>
    </location>
</feature>
<dbReference type="eggNOG" id="COG5343">
    <property type="taxonomic scope" value="Bacteria"/>
</dbReference>
<dbReference type="GO" id="GO:0006417">
    <property type="term" value="P:regulation of translation"/>
    <property type="evidence" value="ECO:0007669"/>
    <property type="project" value="TreeGrafter"/>
</dbReference>